<feature type="compositionally biased region" description="Basic and acidic residues" evidence="4">
    <location>
        <begin position="526"/>
        <end position="537"/>
    </location>
</feature>
<reference evidence="7" key="1">
    <citation type="submission" date="2019-10" db="EMBL/GenBank/DDBJ databases">
        <title>Antimicrobial potential of Antarctic Bacteria.</title>
        <authorList>
            <person name="Benaud N."/>
            <person name="Edwards R.J."/>
            <person name="Ferrari B.C."/>
        </authorList>
    </citation>
    <scope>NUCLEOTIDE SEQUENCE [LARGE SCALE GENOMIC DNA]</scope>
    <source>
        <strain evidence="7">NBSH44</strain>
    </source>
</reference>
<evidence type="ECO:0000259" key="5">
    <source>
        <dbReference type="PROSITE" id="PS51898"/>
    </source>
</evidence>
<dbReference type="Gene3D" id="1.10.150.130">
    <property type="match status" value="1"/>
</dbReference>
<evidence type="ECO:0000256" key="3">
    <source>
        <dbReference type="ARBA" id="ARBA00023172"/>
    </source>
</evidence>
<dbReference type="InterPro" id="IPR050090">
    <property type="entry name" value="Tyrosine_recombinase_XerCD"/>
</dbReference>
<evidence type="ECO:0000313" key="6">
    <source>
        <dbReference type="EMBL" id="QNE76532.1"/>
    </source>
</evidence>
<dbReference type="CDD" id="cd01189">
    <property type="entry name" value="INT_ICEBs1_C_like"/>
    <property type="match status" value="1"/>
</dbReference>
<name>A0A7G7BMG7_9ACTN</name>
<dbReference type="KEGG" id="sfiy:F0344_19595"/>
<feature type="region of interest" description="Disordered" evidence="4">
    <location>
        <begin position="502"/>
        <end position="537"/>
    </location>
</feature>
<keyword evidence="2" id="KW-0238">DNA-binding</keyword>
<comment type="similarity">
    <text evidence="1">Belongs to the 'phage' integrase family.</text>
</comment>
<dbReference type="InterPro" id="IPR010998">
    <property type="entry name" value="Integrase_recombinase_N"/>
</dbReference>
<evidence type="ECO:0000256" key="2">
    <source>
        <dbReference type="ARBA" id="ARBA00023125"/>
    </source>
</evidence>
<evidence type="ECO:0000313" key="7">
    <source>
        <dbReference type="Proteomes" id="UP000515307"/>
    </source>
</evidence>
<feature type="domain" description="Tyr recombinase" evidence="5">
    <location>
        <begin position="295"/>
        <end position="492"/>
    </location>
</feature>
<evidence type="ECO:0000256" key="1">
    <source>
        <dbReference type="ARBA" id="ARBA00008857"/>
    </source>
</evidence>
<keyword evidence="3" id="KW-0233">DNA recombination</keyword>
<dbReference type="Gene3D" id="1.10.443.10">
    <property type="entry name" value="Intergrase catalytic core"/>
    <property type="match status" value="1"/>
</dbReference>
<dbReference type="Pfam" id="PF00589">
    <property type="entry name" value="Phage_integrase"/>
    <property type="match status" value="1"/>
</dbReference>
<dbReference type="GO" id="GO:0006310">
    <property type="term" value="P:DNA recombination"/>
    <property type="evidence" value="ECO:0007669"/>
    <property type="project" value="UniProtKB-KW"/>
</dbReference>
<gene>
    <name evidence="6" type="ORF">F0344_19595</name>
</gene>
<dbReference type="PANTHER" id="PTHR30349:SF41">
    <property type="entry name" value="INTEGRASE_RECOMBINASE PROTEIN MJ0367-RELATED"/>
    <property type="match status" value="1"/>
</dbReference>
<dbReference type="GO" id="GO:0015074">
    <property type="term" value="P:DNA integration"/>
    <property type="evidence" value="ECO:0007669"/>
    <property type="project" value="InterPro"/>
</dbReference>
<dbReference type="InterPro" id="IPR011010">
    <property type="entry name" value="DNA_brk_join_enz"/>
</dbReference>
<dbReference type="SUPFAM" id="SSF56349">
    <property type="entry name" value="DNA breaking-rejoining enzymes"/>
    <property type="match status" value="1"/>
</dbReference>
<evidence type="ECO:0000256" key="4">
    <source>
        <dbReference type="SAM" id="MobiDB-lite"/>
    </source>
</evidence>
<sequence>MKNGNLIRRCRCTDPKTNKEYGASCPKLKSSRRHGTWTAVQELEPNQNGDRRRFRRGGFETSTKAQEELDKVRALMAIPEEDDAWGKTQISDLLENCVKDKDPVPDYDETRRRFKTGQSLNSKVTVAEWLDTWLAGRKRLRRGGATRYECDIRVHLKPHLGHLRLDKLRVHHIDSMFDAINERNIEIQEQNAQRRVVRDDLKATPNKGAENRARRHWLRAQLDAMPPFRRITGLNTQPHIRDTLRAALNVAIAQQVMPTFNPAAHVELLPGTKPKALVWSDERIARWKETGEKPSPVMVWTPEQTATFLDFVEQDRLYVLWRLIAFRGTRRGEGCGVRWEDHSAKARSLAIATQLVQDGWEVHEGAPKTDSGIRLIALDAETNQDLLSHKARQQREREAWGEGWQDTGRIFTQEDGSLLHPGKVSDLFERLVEAASLPPIRLHDLRHVAATLMLAAGVDIKVVSETLGHSDTRITRDIYQSVLDDLARDAAEKVVQLVPHARTPLAAVKDGEPTPSPRRPRMTPPRKSDEAKEERSA</sequence>
<dbReference type="InterPro" id="IPR013762">
    <property type="entry name" value="Integrase-like_cat_sf"/>
</dbReference>
<organism evidence="6 7">
    <name type="scientific">Streptomyces finlayi</name>
    <dbReference type="NCBI Taxonomy" id="67296"/>
    <lineage>
        <taxon>Bacteria</taxon>
        <taxon>Bacillati</taxon>
        <taxon>Actinomycetota</taxon>
        <taxon>Actinomycetes</taxon>
        <taxon>Kitasatosporales</taxon>
        <taxon>Streptomycetaceae</taxon>
        <taxon>Streptomyces</taxon>
    </lineage>
</organism>
<dbReference type="PROSITE" id="PS51898">
    <property type="entry name" value="TYR_RECOMBINASE"/>
    <property type="match status" value="1"/>
</dbReference>
<dbReference type="PANTHER" id="PTHR30349">
    <property type="entry name" value="PHAGE INTEGRASE-RELATED"/>
    <property type="match status" value="1"/>
</dbReference>
<dbReference type="InterPro" id="IPR002104">
    <property type="entry name" value="Integrase_catalytic"/>
</dbReference>
<keyword evidence="7" id="KW-1185">Reference proteome</keyword>
<accession>A0A7G7BMG7</accession>
<dbReference type="Proteomes" id="UP000515307">
    <property type="component" value="Chromosome"/>
</dbReference>
<dbReference type="GO" id="GO:0003677">
    <property type="term" value="F:DNA binding"/>
    <property type="evidence" value="ECO:0007669"/>
    <property type="project" value="UniProtKB-KW"/>
</dbReference>
<dbReference type="RefSeq" id="WP_185300002.1">
    <property type="nucleotide sequence ID" value="NZ_CP045702.1"/>
</dbReference>
<proteinExistence type="inferred from homology"/>
<protein>
    <submittedName>
        <fullName evidence="6">Tyrosine-type recombinase/integrase</fullName>
    </submittedName>
</protein>
<dbReference type="EMBL" id="CP045702">
    <property type="protein sequence ID" value="QNE76532.1"/>
    <property type="molecule type" value="Genomic_DNA"/>
</dbReference>
<dbReference type="AlphaFoldDB" id="A0A7G7BMG7"/>